<reference evidence="1 2" key="1">
    <citation type="journal article" date="2015" name="ISME J.">
        <title>Draft Genome Sequence of Streptomyces incarnatus NRRL8089, which Produces the Nucleoside Antibiotic Sinefungin.</title>
        <authorList>
            <person name="Oshima K."/>
            <person name="Hattori M."/>
            <person name="Shimizu H."/>
            <person name="Fukuda K."/>
            <person name="Nemoto M."/>
            <person name="Inagaki K."/>
            <person name="Tamura T."/>
        </authorList>
    </citation>
    <scope>NUCLEOTIDE SEQUENCE [LARGE SCALE GENOMIC DNA]</scope>
    <source>
        <strain evidence="1 2">NRRL 8089</strain>
    </source>
</reference>
<dbReference type="EMBL" id="CP011497">
    <property type="protein sequence ID" value="AKJ15142.1"/>
    <property type="molecule type" value="Genomic_DNA"/>
</dbReference>
<proteinExistence type="predicted"/>
<evidence type="ECO:0000313" key="1">
    <source>
        <dbReference type="EMBL" id="AKJ15142.1"/>
    </source>
</evidence>
<organism evidence="1 2">
    <name type="scientific">Streptomyces incarnatus</name>
    <dbReference type="NCBI Taxonomy" id="665007"/>
    <lineage>
        <taxon>Bacteria</taxon>
        <taxon>Bacillati</taxon>
        <taxon>Actinomycetota</taxon>
        <taxon>Actinomycetes</taxon>
        <taxon>Kitasatosporales</taxon>
        <taxon>Streptomycetaceae</taxon>
        <taxon>Streptomyces</taxon>
    </lineage>
</organism>
<evidence type="ECO:0000313" key="2">
    <source>
        <dbReference type="Proteomes" id="UP000035366"/>
    </source>
</evidence>
<sequence>MTRPRTPRRFSAVANSSPNIPSVDGEVVVTTRMSPAPHCSTAAWIIRLSPGQDSTVTAVPATRTPCWTGRSRAGRSRVRSMASCTVATPYPARASTSFASALGGPVTITPLMPAPW</sequence>
<name>A0ABM5TVF5_9ACTN</name>
<accession>A0ABM5TVF5</accession>
<gene>
    <name evidence="1" type="ORF">ABB07_35305</name>
</gene>
<protein>
    <submittedName>
        <fullName evidence="1">Uncharacterized protein</fullName>
    </submittedName>
</protein>
<keyword evidence="2" id="KW-1185">Reference proteome</keyword>
<dbReference type="Proteomes" id="UP000035366">
    <property type="component" value="Chromosome"/>
</dbReference>